<name>A0ACB8JYZ3_CITSI</name>
<keyword evidence="1" id="KW-0378">Hydrolase</keyword>
<sequence>MAVTGVSGNSLFYRVVVSQSYPTKLVKFASVPLELQQLPRAGFGVDNNRLRYGYLLQSRNGGADEGEDLINAALRELREETGVTSAEFLAETPYWLTYDFPLKVKQKLNRRWGTNYKGYILISLLLMGNRFLFKFTGKEEEINLLGDGSEKPEFNEWRLWISRSQSMNKF</sequence>
<evidence type="ECO:0000313" key="2">
    <source>
        <dbReference type="Proteomes" id="UP000829398"/>
    </source>
</evidence>
<proteinExistence type="predicted"/>
<reference evidence="2" key="1">
    <citation type="journal article" date="2023" name="Hortic. Res.">
        <title>A chromosome-level phased genome enabling allele-level studies in sweet orange: a case study on citrus Huanglongbing tolerance.</title>
        <authorList>
            <person name="Wu B."/>
            <person name="Yu Q."/>
            <person name="Deng Z."/>
            <person name="Duan Y."/>
            <person name="Luo F."/>
            <person name="Gmitter F. Jr."/>
        </authorList>
    </citation>
    <scope>NUCLEOTIDE SEQUENCE [LARGE SCALE GENOMIC DNA]</scope>
    <source>
        <strain evidence="2">cv. Valencia</strain>
    </source>
</reference>
<gene>
    <name evidence="1" type="ORF">KPL71_018613</name>
</gene>
<dbReference type="Proteomes" id="UP000829398">
    <property type="component" value="Chromosome 6"/>
</dbReference>
<protein>
    <submittedName>
        <fullName evidence="1">Nudix hydrolase 27</fullName>
    </submittedName>
</protein>
<organism evidence="1 2">
    <name type="scientific">Citrus sinensis</name>
    <name type="common">Sweet orange</name>
    <name type="synonym">Citrus aurantium var. sinensis</name>
    <dbReference type="NCBI Taxonomy" id="2711"/>
    <lineage>
        <taxon>Eukaryota</taxon>
        <taxon>Viridiplantae</taxon>
        <taxon>Streptophyta</taxon>
        <taxon>Embryophyta</taxon>
        <taxon>Tracheophyta</taxon>
        <taxon>Spermatophyta</taxon>
        <taxon>Magnoliopsida</taxon>
        <taxon>eudicotyledons</taxon>
        <taxon>Gunneridae</taxon>
        <taxon>Pentapetalae</taxon>
        <taxon>rosids</taxon>
        <taxon>malvids</taxon>
        <taxon>Sapindales</taxon>
        <taxon>Rutaceae</taxon>
        <taxon>Aurantioideae</taxon>
        <taxon>Citrus</taxon>
    </lineage>
</organism>
<dbReference type="EMBL" id="CM039175">
    <property type="protein sequence ID" value="KAH9737971.1"/>
    <property type="molecule type" value="Genomic_DNA"/>
</dbReference>
<comment type="caution">
    <text evidence="1">The sequence shown here is derived from an EMBL/GenBank/DDBJ whole genome shotgun (WGS) entry which is preliminary data.</text>
</comment>
<evidence type="ECO:0000313" key="1">
    <source>
        <dbReference type="EMBL" id="KAH9737971.1"/>
    </source>
</evidence>
<accession>A0ACB8JYZ3</accession>
<keyword evidence="2" id="KW-1185">Reference proteome</keyword>